<dbReference type="AlphaFoldDB" id="A0A9W8AT69"/>
<keyword evidence="15" id="KW-1185">Reference proteome</keyword>
<protein>
    <recommendedName>
        <fullName evidence="16">Nucleoporin NDC1</fullName>
    </recommendedName>
</protein>
<evidence type="ECO:0000256" key="9">
    <source>
        <dbReference type="ARBA" id="ARBA00023010"/>
    </source>
</evidence>
<keyword evidence="8 13" id="KW-1133">Transmembrane helix</keyword>
<evidence type="ECO:0000256" key="7">
    <source>
        <dbReference type="ARBA" id="ARBA00022927"/>
    </source>
</evidence>
<evidence type="ECO:0000256" key="8">
    <source>
        <dbReference type="ARBA" id="ARBA00022989"/>
    </source>
</evidence>
<keyword evidence="9" id="KW-0811">Translocation</keyword>
<keyword evidence="12" id="KW-0539">Nucleus</keyword>
<dbReference type="GO" id="GO:0030674">
    <property type="term" value="F:protein-macromolecule adaptor activity"/>
    <property type="evidence" value="ECO:0007669"/>
    <property type="project" value="TreeGrafter"/>
</dbReference>
<keyword evidence="6" id="KW-0509">mRNA transport</keyword>
<evidence type="ECO:0000256" key="10">
    <source>
        <dbReference type="ARBA" id="ARBA00023132"/>
    </source>
</evidence>
<organism evidence="14 15">
    <name type="scientific">Dispira parvispora</name>
    <dbReference type="NCBI Taxonomy" id="1520584"/>
    <lineage>
        <taxon>Eukaryota</taxon>
        <taxon>Fungi</taxon>
        <taxon>Fungi incertae sedis</taxon>
        <taxon>Zoopagomycota</taxon>
        <taxon>Kickxellomycotina</taxon>
        <taxon>Dimargaritomycetes</taxon>
        <taxon>Dimargaritales</taxon>
        <taxon>Dimargaritaceae</taxon>
        <taxon>Dispira</taxon>
    </lineage>
</organism>
<feature type="transmembrane region" description="Helical" evidence="13">
    <location>
        <begin position="147"/>
        <end position="167"/>
    </location>
</feature>
<dbReference type="GO" id="GO:0051028">
    <property type="term" value="P:mRNA transport"/>
    <property type="evidence" value="ECO:0007669"/>
    <property type="project" value="UniProtKB-KW"/>
</dbReference>
<keyword evidence="10" id="KW-0906">Nuclear pore complex</keyword>
<evidence type="ECO:0000256" key="5">
    <source>
        <dbReference type="ARBA" id="ARBA00022692"/>
    </source>
</evidence>
<keyword evidence="7" id="KW-0653">Protein transport</keyword>
<evidence type="ECO:0000256" key="6">
    <source>
        <dbReference type="ARBA" id="ARBA00022816"/>
    </source>
</evidence>
<dbReference type="Proteomes" id="UP001150925">
    <property type="component" value="Unassembled WGS sequence"/>
</dbReference>
<dbReference type="PANTHER" id="PTHR13269">
    <property type="entry name" value="NUCLEOPORIN NDC1"/>
    <property type="match status" value="1"/>
</dbReference>
<dbReference type="GO" id="GO:0070762">
    <property type="term" value="C:nuclear pore transmembrane ring"/>
    <property type="evidence" value="ECO:0007669"/>
    <property type="project" value="TreeGrafter"/>
</dbReference>
<dbReference type="GO" id="GO:0015031">
    <property type="term" value="P:protein transport"/>
    <property type="evidence" value="ECO:0007669"/>
    <property type="project" value="UniProtKB-KW"/>
</dbReference>
<dbReference type="GO" id="GO:0031965">
    <property type="term" value="C:nuclear membrane"/>
    <property type="evidence" value="ECO:0007669"/>
    <property type="project" value="UniProtKB-SubCell"/>
</dbReference>
<dbReference type="GO" id="GO:0006999">
    <property type="term" value="P:nuclear pore organization"/>
    <property type="evidence" value="ECO:0007669"/>
    <property type="project" value="TreeGrafter"/>
</dbReference>
<keyword evidence="5 13" id="KW-0812">Transmembrane</keyword>
<proteinExistence type="inferred from homology"/>
<dbReference type="OrthoDB" id="67850at2759"/>
<reference evidence="14" key="1">
    <citation type="submission" date="2022-07" db="EMBL/GenBank/DDBJ databases">
        <title>Phylogenomic reconstructions and comparative analyses of Kickxellomycotina fungi.</title>
        <authorList>
            <person name="Reynolds N.K."/>
            <person name="Stajich J.E."/>
            <person name="Barry K."/>
            <person name="Grigoriev I.V."/>
            <person name="Crous P."/>
            <person name="Smith M.E."/>
        </authorList>
    </citation>
    <scope>NUCLEOTIDE SEQUENCE</scope>
    <source>
        <strain evidence="14">RSA 1196</strain>
    </source>
</reference>
<evidence type="ECO:0000256" key="1">
    <source>
        <dbReference type="ARBA" id="ARBA00004232"/>
    </source>
</evidence>
<evidence type="ECO:0000313" key="14">
    <source>
        <dbReference type="EMBL" id="KAJ1961796.1"/>
    </source>
</evidence>
<feature type="transmembrane region" description="Helical" evidence="13">
    <location>
        <begin position="60"/>
        <end position="87"/>
    </location>
</feature>
<dbReference type="PANTHER" id="PTHR13269:SF6">
    <property type="entry name" value="NUCLEOPORIN NDC1"/>
    <property type="match status" value="1"/>
</dbReference>
<comment type="caution">
    <text evidence="14">The sequence shown here is derived from an EMBL/GenBank/DDBJ whole genome shotgun (WGS) entry which is preliminary data.</text>
</comment>
<dbReference type="Pfam" id="PF09531">
    <property type="entry name" value="Ndc1_Nup"/>
    <property type="match status" value="1"/>
</dbReference>
<evidence type="ECO:0000256" key="12">
    <source>
        <dbReference type="ARBA" id="ARBA00023242"/>
    </source>
</evidence>
<evidence type="ECO:0000256" key="3">
    <source>
        <dbReference type="ARBA" id="ARBA00005760"/>
    </source>
</evidence>
<evidence type="ECO:0000256" key="11">
    <source>
        <dbReference type="ARBA" id="ARBA00023136"/>
    </source>
</evidence>
<feature type="transmembrane region" description="Helical" evidence="13">
    <location>
        <begin position="108"/>
        <end position="127"/>
    </location>
</feature>
<gene>
    <name evidence="14" type="ORF">IWQ62_003744</name>
</gene>
<feature type="transmembrane region" description="Helical" evidence="13">
    <location>
        <begin position="205"/>
        <end position="229"/>
    </location>
</feature>
<evidence type="ECO:0000256" key="13">
    <source>
        <dbReference type="SAM" id="Phobius"/>
    </source>
</evidence>
<evidence type="ECO:0000313" key="15">
    <source>
        <dbReference type="Proteomes" id="UP001150925"/>
    </source>
</evidence>
<comment type="subcellular location">
    <subcellularLocation>
        <location evidence="1">Nucleus membrane</location>
        <topology evidence="1">Multi-pass membrane protein</topology>
    </subcellularLocation>
    <subcellularLocation>
        <location evidence="2">Nucleus</location>
        <location evidence="2">Nuclear pore complex</location>
    </subcellularLocation>
</comment>
<keyword evidence="4" id="KW-0813">Transport</keyword>
<sequence>MAPPGSSGGSAATIDYEQLCQTVWRQRRTTCLILYGGYALLLTLLFQIRRLAWGSDRFQVIFWETPIVTLLLFCAMASTHALVYTHLQIRRTSYTGRLAKLSLLTRDTTWQIVAVYLFTTFLLRSAYSRLTSTATTETTYGFFHPQSFTMVVHYLVLGSVYGLRTVWTERFHLRFPTFPQPQFFALKGRLPTVFSRGFRYTLSYLGWWWPIYLVVMPMAYRALIQFISFATDVPTDAGSPAWSVVTFFHGWLSTLLLTLCWEGQLAIFETIFTAPIELSAQSVDRNGCLAKGLGLRTSVLARHYAFFELFRLARFTSRQRIAIYQDIDRTETMWHTYSHQCLTVVREAMQALYEKNEWVRATAATTKDKSSTGAKQPAMTSTVVQRPLARSVSAVKSTVKSTTVQDKPSKLQAAIPLSFALLENQPKSMDGYLFNMVISAMKQTTTGRQLILALANDANVALFSDFQLQVWAIQALGDLVFHSLQEDPYGSVQRDVPKVLECLLDYLTLLDEFCRDPYYYQIVKNSGPGHSALTDLLRNSPHQHAHRQAYALVQELQTTIYRIVTAFYEHLDQYKFKPECTKRLQQFVNFEV</sequence>
<dbReference type="GO" id="GO:0005816">
    <property type="term" value="C:spindle pole body"/>
    <property type="evidence" value="ECO:0007669"/>
    <property type="project" value="TreeGrafter"/>
</dbReference>
<evidence type="ECO:0000256" key="4">
    <source>
        <dbReference type="ARBA" id="ARBA00022448"/>
    </source>
</evidence>
<name>A0A9W8AT69_9FUNG</name>
<accession>A0A9W8AT69</accession>
<evidence type="ECO:0000256" key="2">
    <source>
        <dbReference type="ARBA" id="ARBA00004567"/>
    </source>
</evidence>
<comment type="similarity">
    <text evidence="3">Belongs to the NDC1 family.</text>
</comment>
<evidence type="ECO:0008006" key="16">
    <source>
        <dbReference type="Google" id="ProtNLM"/>
    </source>
</evidence>
<dbReference type="InterPro" id="IPR019049">
    <property type="entry name" value="Nucleoporin_prot_Ndc1/Nup"/>
</dbReference>
<dbReference type="EMBL" id="JANBPY010001066">
    <property type="protein sequence ID" value="KAJ1961796.1"/>
    <property type="molecule type" value="Genomic_DNA"/>
</dbReference>
<keyword evidence="11 13" id="KW-0472">Membrane</keyword>
<feature type="transmembrane region" description="Helical" evidence="13">
    <location>
        <begin position="31"/>
        <end position="48"/>
    </location>
</feature>